<dbReference type="AlphaFoldDB" id="A0A316VMA6"/>
<dbReference type="RefSeq" id="XP_025358520.1">
    <property type="nucleotide sequence ID" value="XM_025496000.1"/>
</dbReference>
<dbReference type="Gene3D" id="3.20.20.60">
    <property type="entry name" value="Phosphoenolpyruvate-binding domains"/>
    <property type="match status" value="1"/>
</dbReference>
<feature type="region of interest" description="Disordered" evidence="6">
    <location>
        <begin position="1"/>
        <end position="22"/>
    </location>
</feature>
<evidence type="ECO:0000313" key="8">
    <source>
        <dbReference type="EMBL" id="PWN38218.1"/>
    </source>
</evidence>
<proteinExistence type="predicted"/>
<feature type="binding site" evidence="4">
    <location>
        <position position="83"/>
    </location>
    <ligand>
        <name>substrate</name>
    </ligand>
</feature>
<keyword evidence="8" id="KW-0456">Lyase</keyword>
<accession>A0A316VMA6</accession>
<evidence type="ECO:0000256" key="5">
    <source>
        <dbReference type="PIRSR" id="PIRSR015582-2"/>
    </source>
</evidence>
<evidence type="ECO:0000256" key="4">
    <source>
        <dbReference type="PIRSR" id="PIRSR015582-1"/>
    </source>
</evidence>
<evidence type="ECO:0000256" key="1">
    <source>
        <dbReference type="ARBA" id="ARBA00001946"/>
    </source>
</evidence>
<dbReference type="InterPro" id="IPR005000">
    <property type="entry name" value="Aldolase/citrate-lyase_domain"/>
</dbReference>
<dbReference type="OrthoDB" id="1773at2759"/>
<evidence type="ECO:0000256" key="6">
    <source>
        <dbReference type="SAM" id="MobiDB-lite"/>
    </source>
</evidence>
<name>A0A316VMA6_9BASI</name>
<keyword evidence="2 5" id="KW-0479">Metal-binding</keyword>
<feature type="non-terminal residue" evidence="8">
    <location>
        <position position="1"/>
    </location>
</feature>
<comment type="cofactor">
    <cofactor evidence="1">
        <name>Mg(2+)</name>
        <dbReference type="ChEBI" id="CHEBI:18420"/>
    </cofactor>
</comment>
<reference evidence="8 9" key="1">
    <citation type="journal article" date="2018" name="Mol. Biol. Evol.">
        <title>Broad Genomic Sampling Reveals a Smut Pathogenic Ancestry of the Fungal Clade Ustilaginomycotina.</title>
        <authorList>
            <person name="Kijpornyongpan T."/>
            <person name="Mondo S.J."/>
            <person name="Barry K."/>
            <person name="Sandor L."/>
            <person name="Lee J."/>
            <person name="Lipzen A."/>
            <person name="Pangilinan J."/>
            <person name="LaButti K."/>
            <person name="Hainaut M."/>
            <person name="Henrissat B."/>
            <person name="Grigoriev I.V."/>
            <person name="Spatafora J.W."/>
            <person name="Aime M.C."/>
        </authorList>
    </citation>
    <scope>NUCLEOTIDE SEQUENCE [LARGE SCALE GENOMIC DNA]</scope>
    <source>
        <strain evidence="8 9">MCA 3882</strain>
    </source>
</reference>
<dbReference type="GO" id="GO:0006107">
    <property type="term" value="P:oxaloacetate metabolic process"/>
    <property type="evidence" value="ECO:0007669"/>
    <property type="project" value="TreeGrafter"/>
</dbReference>
<keyword evidence="9" id="KW-1185">Reference proteome</keyword>
<feature type="binding site" evidence="5">
    <location>
        <position position="150"/>
    </location>
    <ligand>
        <name>Mg(2+)</name>
        <dbReference type="ChEBI" id="CHEBI:18420"/>
    </ligand>
</feature>
<dbReference type="InterPro" id="IPR015813">
    <property type="entry name" value="Pyrv/PenolPyrv_kinase-like_dom"/>
</dbReference>
<dbReference type="InterPro" id="IPR011206">
    <property type="entry name" value="Citrate_lyase_beta/mcl1/mcl2"/>
</dbReference>
<keyword evidence="3 5" id="KW-0460">Magnesium</keyword>
<dbReference type="GeneID" id="37017781"/>
<dbReference type="PANTHER" id="PTHR32308:SF0">
    <property type="entry name" value="HPCH_HPAI ALDOLASE_CITRATE LYASE DOMAIN-CONTAINING PROTEIN"/>
    <property type="match status" value="1"/>
</dbReference>
<evidence type="ECO:0000256" key="3">
    <source>
        <dbReference type="ARBA" id="ARBA00022842"/>
    </source>
</evidence>
<dbReference type="GO" id="GO:0016829">
    <property type="term" value="F:lyase activity"/>
    <property type="evidence" value="ECO:0007669"/>
    <property type="project" value="UniProtKB-KW"/>
</dbReference>
<dbReference type="InterPro" id="IPR040442">
    <property type="entry name" value="Pyrv_kinase-like_dom_sf"/>
</dbReference>
<evidence type="ECO:0000256" key="2">
    <source>
        <dbReference type="ARBA" id="ARBA00022723"/>
    </source>
</evidence>
<feature type="binding site" evidence="4">
    <location>
        <position position="150"/>
    </location>
    <ligand>
        <name>substrate</name>
    </ligand>
</feature>
<feature type="domain" description="HpcH/HpaI aldolase/citrate lyase" evidence="7">
    <location>
        <begin position="22"/>
        <end position="257"/>
    </location>
</feature>
<evidence type="ECO:0000259" key="7">
    <source>
        <dbReference type="Pfam" id="PF03328"/>
    </source>
</evidence>
<dbReference type="PANTHER" id="PTHR32308">
    <property type="entry name" value="LYASE BETA SUBUNIT, PUTATIVE (AFU_ORTHOLOGUE AFUA_4G13030)-RELATED"/>
    <property type="match status" value="1"/>
</dbReference>
<dbReference type="STRING" id="1280837.A0A316VMA6"/>
<protein>
    <submittedName>
        <fullName evidence="8">Beta subunit of citrate lyase</fullName>
    </submittedName>
</protein>
<feature type="non-terminal residue" evidence="8">
    <location>
        <position position="329"/>
    </location>
</feature>
<gene>
    <name evidence="8" type="ORF">FA14DRAFT_113170</name>
</gene>
<dbReference type="InParanoid" id="A0A316VMA6"/>
<dbReference type="Pfam" id="PF03328">
    <property type="entry name" value="HpcH_HpaI"/>
    <property type="match status" value="1"/>
</dbReference>
<evidence type="ECO:0000313" key="9">
    <source>
        <dbReference type="Proteomes" id="UP000245771"/>
    </source>
</evidence>
<organism evidence="8 9">
    <name type="scientific">Meira miltonrushii</name>
    <dbReference type="NCBI Taxonomy" id="1280837"/>
    <lineage>
        <taxon>Eukaryota</taxon>
        <taxon>Fungi</taxon>
        <taxon>Dikarya</taxon>
        <taxon>Basidiomycota</taxon>
        <taxon>Ustilaginomycotina</taxon>
        <taxon>Exobasidiomycetes</taxon>
        <taxon>Exobasidiales</taxon>
        <taxon>Brachybasidiaceae</taxon>
        <taxon>Meira</taxon>
    </lineage>
</organism>
<dbReference type="Proteomes" id="UP000245771">
    <property type="component" value="Unassembled WGS sequence"/>
</dbReference>
<dbReference type="PIRSF" id="PIRSF015582">
    <property type="entry name" value="Cit_lyase_B"/>
    <property type="match status" value="1"/>
</dbReference>
<dbReference type="EMBL" id="KZ819602">
    <property type="protein sequence ID" value="PWN38218.1"/>
    <property type="molecule type" value="Genomic_DNA"/>
</dbReference>
<dbReference type="SUPFAM" id="SSF51621">
    <property type="entry name" value="Phosphoenolpyruvate/pyruvate domain"/>
    <property type="match status" value="1"/>
</dbReference>
<feature type="binding site" evidence="5">
    <location>
        <position position="189"/>
    </location>
    <ligand>
        <name>Mg(2+)</name>
        <dbReference type="ChEBI" id="CHEBI:18420"/>
    </ligand>
</feature>
<sequence length="329" mass="36462">AQDSISRSEEDDGSEQTNFARRSMLYVPGSSDKMIKKSQNSEADCIIFDLEDSVAQHRKGAARESVFHGLNAAPRPGPELAVRINPPSGDLNLASDDLDVILPSTALNTIVVPKVESIDDVIFIMEKIQYHRSSAPKNHFKKISLVLSIESANSLLQMQNIIEAFELEQEDRDMYDQVEIGALLFASEDYCASTGIIRSKSRKELHFPRAHMATIAKAYDLQAIDMVCIDYKDLEYLQEEAQEGRSFGFDGKQAIHPAQVETIQKFFTPGEKEVERAAKIKFAYEQSVEDDKGAVGFVEGESMIMIDAPMLKQADAVLAKARAAGLTIP</sequence>
<dbReference type="GO" id="GO:0000287">
    <property type="term" value="F:magnesium ion binding"/>
    <property type="evidence" value="ECO:0007669"/>
    <property type="project" value="TreeGrafter"/>
</dbReference>